<gene>
    <name evidence="5" type="ordered locus">Emin_1142</name>
</gene>
<dbReference type="HOGENOM" id="CLU_003728_2_4_0"/>
<organism evidence="5 6">
    <name type="scientific">Elusimicrobium minutum (strain Pei191)</name>
    <dbReference type="NCBI Taxonomy" id="445932"/>
    <lineage>
        <taxon>Bacteria</taxon>
        <taxon>Pseudomonadati</taxon>
        <taxon>Elusimicrobiota</taxon>
        <taxon>Elusimicrobia</taxon>
        <taxon>Elusimicrobiales</taxon>
        <taxon>Elusimicrobiaceae</taxon>
        <taxon>Elusimicrobium</taxon>
    </lineage>
</organism>
<dbReference type="InterPro" id="IPR011990">
    <property type="entry name" value="TPR-like_helical_dom_sf"/>
</dbReference>
<dbReference type="AlphaFoldDB" id="B2KDU8"/>
<dbReference type="SUPFAM" id="SSF48452">
    <property type="entry name" value="TPR-like"/>
    <property type="match status" value="1"/>
</dbReference>
<evidence type="ECO:0000256" key="3">
    <source>
        <dbReference type="PROSITE-ProRule" id="PRU00339"/>
    </source>
</evidence>
<feature type="repeat" description="TPR" evidence="3">
    <location>
        <begin position="22"/>
        <end position="55"/>
    </location>
</feature>
<keyword evidence="6" id="KW-1185">Reference proteome</keyword>
<dbReference type="SMART" id="SM00028">
    <property type="entry name" value="TPR"/>
    <property type="match status" value="7"/>
</dbReference>
<keyword evidence="4" id="KW-0732">Signal</keyword>
<sequence length="331" mass="37786">MKKLFILAVLCLSVFTIGCGSNNANFKKALYYTDIGRYNDALNLYGKIIKSDPNNYAAYSNRAMVHEKIAAAISFKDLKLRQQHLDYAEKDYLKAVKLNPNDAKILNNLGAFYIDRGQYYNAIIYLNEALRARPNYYNALVNRGIAFYNAGEGIKAYNDFHKAININKDGWLAYYNRGLFYYDIGDYLNAALDQTRVINLKPSYGKAYLERGRALKLNNMYADALDDFKMAVELAPNNAVARYYLAEMFFKNHDLGGALSELLISKQLDPRFVPTYELMGDILALEDNVSAAANYIIAKKLDPANARKYDVKIRRLLSDQGVRRTVESRFY</sequence>
<dbReference type="Proteomes" id="UP000001029">
    <property type="component" value="Chromosome"/>
</dbReference>
<feature type="repeat" description="TPR" evidence="3">
    <location>
        <begin position="171"/>
        <end position="204"/>
    </location>
</feature>
<dbReference type="PANTHER" id="PTHR44858">
    <property type="entry name" value="TETRATRICOPEPTIDE REPEAT PROTEIN 6"/>
    <property type="match status" value="1"/>
</dbReference>
<dbReference type="PROSITE" id="PS51257">
    <property type="entry name" value="PROKAR_LIPOPROTEIN"/>
    <property type="match status" value="1"/>
</dbReference>
<dbReference type="Pfam" id="PF13431">
    <property type="entry name" value="TPR_17"/>
    <property type="match status" value="1"/>
</dbReference>
<dbReference type="OrthoDB" id="250076at2"/>
<evidence type="ECO:0000256" key="2">
    <source>
        <dbReference type="ARBA" id="ARBA00022803"/>
    </source>
</evidence>
<protein>
    <submittedName>
        <fullName evidence="5">Putatively involved in type II secretion system</fullName>
    </submittedName>
</protein>
<dbReference type="InterPro" id="IPR050498">
    <property type="entry name" value="Ycf3"/>
</dbReference>
<feature type="repeat" description="TPR" evidence="3">
    <location>
        <begin position="205"/>
        <end position="238"/>
    </location>
</feature>
<reference evidence="5 6" key="1">
    <citation type="journal article" date="2009" name="Appl. Environ. Microbiol.">
        <title>Genomic analysis of 'Elusimicrobium minutum,' the first cultivated representative of the phylum 'Elusimicrobia' (formerly termite group 1).</title>
        <authorList>
            <person name="Herlemann D.P.R."/>
            <person name="Geissinger O."/>
            <person name="Ikeda-Ohtsubo W."/>
            <person name="Kunin V."/>
            <person name="Sun H."/>
            <person name="Lapidus A."/>
            <person name="Hugenholtz P."/>
            <person name="Brune A."/>
        </authorList>
    </citation>
    <scope>NUCLEOTIDE SEQUENCE [LARGE SCALE GENOMIC DNA]</scope>
    <source>
        <strain evidence="5 6">Pei191</strain>
    </source>
</reference>
<evidence type="ECO:0000313" key="5">
    <source>
        <dbReference type="EMBL" id="ACC98694.1"/>
    </source>
</evidence>
<dbReference type="PROSITE" id="PS50293">
    <property type="entry name" value="TPR_REGION"/>
    <property type="match status" value="1"/>
</dbReference>
<dbReference type="STRING" id="445932.Emin_1142"/>
<feature type="repeat" description="TPR" evidence="3">
    <location>
        <begin position="137"/>
        <end position="170"/>
    </location>
</feature>
<feature type="signal peptide" evidence="4">
    <location>
        <begin position="1"/>
        <end position="24"/>
    </location>
</feature>
<dbReference type="GO" id="GO:0009279">
    <property type="term" value="C:cell outer membrane"/>
    <property type="evidence" value="ECO:0007669"/>
    <property type="project" value="TreeGrafter"/>
</dbReference>
<proteinExistence type="predicted"/>
<evidence type="ECO:0000313" key="6">
    <source>
        <dbReference type="Proteomes" id="UP000001029"/>
    </source>
</evidence>
<dbReference type="RefSeq" id="WP_012415309.1">
    <property type="nucleotide sequence ID" value="NC_010644.1"/>
</dbReference>
<evidence type="ECO:0000256" key="4">
    <source>
        <dbReference type="SAM" id="SignalP"/>
    </source>
</evidence>
<keyword evidence="1" id="KW-0677">Repeat</keyword>
<dbReference type="GO" id="GO:0046813">
    <property type="term" value="P:receptor-mediated virion attachment to host cell"/>
    <property type="evidence" value="ECO:0007669"/>
    <property type="project" value="TreeGrafter"/>
</dbReference>
<dbReference type="Gene3D" id="1.25.40.10">
    <property type="entry name" value="Tetratricopeptide repeat domain"/>
    <property type="match status" value="4"/>
</dbReference>
<dbReference type="EMBL" id="CP001055">
    <property type="protein sequence ID" value="ACC98694.1"/>
    <property type="molecule type" value="Genomic_DNA"/>
</dbReference>
<accession>B2KDU8</accession>
<dbReference type="PROSITE" id="PS50005">
    <property type="entry name" value="TPR"/>
    <property type="match status" value="5"/>
</dbReference>
<keyword evidence="2 3" id="KW-0802">TPR repeat</keyword>
<dbReference type="PANTHER" id="PTHR44858:SF1">
    <property type="entry name" value="UDP-N-ACETYLGLUCOSAMINE--PEPTIDE N-ACETYLGLUCOSAMINYLTRANSFERASE SPINDLY-RELATED"/>
    <property type="match status" value="1"/>
</dbReference>
<feature type="repeat" description="TPR" evidence="3">
    <location>
        <begin position="103"/>
        <end position="136"/>
    </location>
</feature>
<evidence type="ECO:0000256" key="1">
    <source>
        <dbReference type="ARBA" id="ARBA00022737"/>
    </source>
</evidence>
<dbReference type="Pfam" id="PF13432">
    <property type="entry name" value="TPR_16"/>
    <property type="match status" value="2"/>
</dbReference>
<dbReference type="KEGG" id="emi:Emin_1142"/>
<dbReference type="InterPro" id="IPR019734">
    <property type="entry name" value="TPR_rpt"/>
</dbReference>
<name>B2KDU8_ELUMP</name>
<dbReference type="Pfam" id="PF13181">
    <property type="entry name" value="TPR_8"/>
    <property type="match status" value="1"/>
</dbReference>
<feature type="chain" id="PRO_5002779834" evidence="4">
    <location>
        <begin position="25"/>
        <end position="331"/>
    </location>
</feature>